<dbReference type="EMBL" id="JPEN01000053">
    <property type="protein sequence ID" value="KGM37463.1"/>
    <property type="molecule type" value="Genomic_DNA"/>
</dbReference>
<dbReference type="AlphaFoldDB" id="A0A0A0DHX1"/>
<dbReference type="PATRIC" id="fig|176090.4.peg.733"/>
<feature type="compositionally biased region" description="Basic and acidic residues" evidence="1">
    <location>
        <begin position="211"/>
        <end position="233"/>
    </location>
</feature>
<keyword evidence="3" id="KW-1185">Reference proteome</keyword>
<dbReference type="Proteomes" id="UP000030019">
    <property type="component" value="Unassembled WGS sequence"/>
</dbReference>
<reference evidence="2 3" key="1">
    <citation type="submission" date="2014-06" db="EMBL/GenBank/DDBJ databases">
        <authorList>
            <person name="Teng J.L."/>
            <person name="Huang Y."/>
            <person name="Tse H."/>
            <person name="Lau S.K."/>
            <person name="Woo P.C."/>
        </authorList>
    </citation>
    <scope>NUCLEOTIDE SEQUENCE [LARGE SCALE GENOMIC DNA]</scope>
    <source>
        <strain evidence="2 3">HKU4</strain>
    </source>
</reference>
<gene>
    <name evidence="2" type="ORF">SSIN_0739</name>
</gene>
<protein>
    <submittedName>
        <fullName evidence="2">Uncharacterized protein</fullName>
    </submittedName>
</protein>
<sequence length="276" mass="30713">MSEIEKPILTVGQDQFLKGKSFDTYKKKLEVLSRAYSANAMKTINGFSLDSEDQYRALFEAVFSGVWEVDTGMRYVNITQSLGLPSFLVCRRDEFGDYVRGADGHIAWDIVSDLDGAELFTEDQIKVLVPKEFCNPVFIVRELDARKQWGTKQSFSASAAIDDVEEDELAAQIEAAPFSDPEPVVRPRPEVKSEPVAKSQGSVSSQPAVKPRPEVKSESVVKPRPEVKSEPVVKSRPVIKSEPIVKPRPAAKAEANKKDYTKESLKIINATIDSFE</sequence>
<proteinExistence type="predicted"/>
<dbReference type="eggNOG" id="COG3206">
    <property type="taxonomic scope" value="Bacteria"/>
</dbReference>
<dbReference type="RefSeq" id="WP_037615894.1">
    <property type="nucleotide sequence ID" value="NZ_JPEN01000053.1"/>
</dbReference>
<feature type="compositionally biased region" description="Basic and acidic residues" evidence="1">
    <location>
        <begin position="183"/>
        <end position="195"/>
    </location>
</feature>
<comment type="caution">
    <text evidence="2">The sequence shown here is derived from an EMBL/GenBank/DDBJ whole genome shotgun (WGS) entry which is preliminary data.</text>
</comment>
<accession>A0A0A0DHX1</accession>
<evidence type="ECO:0000313" key="2">
    <source>
        <dbReference type="EMBL" id="KGM37463.1"/>
    </source>
</evidence>
<evidence type="ECO:0000313" key="3">
    <source>
        <dbReference type="Proteomes" id="UP000030019"/>
    </source>
</evidence>
<evidence type="ECO:0000256" key="1">
    <source>
        <dbReference type="SAM" id="MobiDB-lite"/>
    </source>
</evidence>
<organism evidence="2 3">
    <name type="scientific">Streptococcus sinensis</name>
    <dbReference type="NCBI Taxonomy" id="176090"/>
    <lineage>
        <taxon>Bacteria</taxon>
        <taxon>Bacillati</taxon>
        <taxon>Bacillota</taxon>
        <taxon>Bacilli</taxon>
        <taxon>Lactobacillales</taxon>
        <taxon>Streptococcaceae</taxon>
        <taxon>Streptococcus</taxon>
    </lineage>
</organism>
<feature type="region of interest" description="Disordered" evidence="1">
    <location>
        <begin position="175"/>
        <end position="235"/>
    </location>
</feature>
<name>A0A0A0DHX1_9STRE</name>